<dbReference type="Proteomes" id="UP000039865">
    <property type="component" value="Unassembled WGS sequence"/>
</dbReference>
<organism evidence="2 3">
    <name type="scientific">Stylonychia lemnae</name>
    <name type="common">Ciliate</name>
    <dbReference type="NCBI Taxonomy" id="5949"/>
    <lineage>
        <taxon>Eukaryota</taxon>
        <taxon>Sar</taxon>
        <taxon>Alveolata</taxon>
        <taxon>Ciliophora</taxon>
        <taxon>Intramacronucleata</taxon>
        <taxon>Spirotrichea</taxon>
        <taxon>Stichotrichia</taxon>
        <taxon>Sporadotrichida</taxon>
        <taxon>Oxytrichidae</taxon>
        <taxon>Stylonychinae</taxon>
        <taxon>Stylonychia</taxon>
    </lineage>
</organism>
<feature type="compositionally biased region" description="Basic and acidic residues" evidence="1">
    <location>
        <begin position="119"/>
        <end position="128"/>
    </location>
</feature>
<dbReference type="AlphaFoldDB" id="A0A078BDS2"/>
<accession>A0A078BDS2</accession>
<protein>
    <submittedName>
        <fullName evidence="2">Uncharacterized protein</fullName>
    </submittedName>
</protein>
<keyword evidence="3" id="KW-1185">Reference proteome</keyword>
<evidence type="ECO:0000313" key="3">
    <source>
        <dbReference type="Proteomes" id="UP000039865"/>
    </source>
</evidence>
<dbReference type="OrthoDB" id="10678360at2759"/>
<gene>
    <name evidence="2" type="primary">Contig14981.g15968</name>
    <name evidence="2" type="ORF">STYLEM_20888</name>
</gene>
<dbReference type="InParanoid" id="A0A078BDS2"/>
<name>A0A078BDS2_STYLE</name>
<feature type="region of interest" description="Disordered" evidence="1">
    <location>
        <begin position="115"/>
        <end position="137"/>
    </location>
</feature>
<sequence length="425" mass="48741">MICDTGIGLTGIDLATPMGKGGELHKRINQLTNGSEPLFNQFTQLMGLKEIVGKVFIGQKDNKEIRKNATSESALRKRADKKGRSMCFQAVSRDHTMVKIMENYKHQVDCKYNPNFNQLEKRPEDSQRTLETSPTLRQSKPLKAISQNASRNLAQIKPNMKIENSVSSIFNDIAFMTEIPQVQKNRVVMIDKQLSRETISFLNSSAVPNENRFININKSPEILSSVRRVGNVSISKYSTRKEMPIDQNKPQHFYDYDEDCIKSKLSKVVPNFNKFSSRKDQVIKSEHSGFVDNTQILKGLEQTSSYKRLYESTVFEKQLERDYGYLNSGFAADYSLETFEKLPVLEKVDHSTYLPNSLTKKQNRLNQSVISNGSLTDSKTVTNRRALNYSMELRNQKRGLLSISKPNRLENTEVNYQEIFKPYQM</sequence>
<evidence type="ECO:0000313" key="2">
    <source>
        <dbReference type="EMBL" id="CDW91728.1"/>
    </source>
</evidence>
<dbReference type="EMBL" id="CCKQ01019700">
    <property type="protein sequence ID" value="CDW91728.1"/>
    <property type="molecule type" value="Genomic_DNA"/>
</dbReference>
<evidence type="ECO:0000256" key="1">
    <source>
        <dbReference type="SAM" id="MobiDB-lite"/>
    </source>
</evidence>
<proteinExistence type="predicted"/>
<reference evidence="2 3" key="1">
    <citation type="submission" date="2014-06" db="EMBL/GenBank/DDBJ databases">
        <authorList>
            <person name="Swart Estienne"/>
        </authorList>
    </citation>
    <scope>NUCLEOTIDE SEQUENCE [LARGE SCALE GENOMIC DNA]</scope>
    <source>
        <strain evidence="2 3">130c</strain>
    </source>
</reference>